<reference evidence="1" key="1">
    <citation type="submission" date="2015-12" db="EMBL/GenBank/DDBJ databases">
        <title>Gene expression during late stages of embryo sac development: a critical building block for successful pollen-pistil interactions.</title>
        <authorList>
            <person name="Liu Y."/>
            <person name="Joly V."/>
            <person name="Sabar M."/>
            <person name="Matton D.P."/>
        </authorList>
    </citation>
    <scope>NUCLEOTIDE SEQUENCE</scope>
</reference>
<dbReference type="EMBL" id="GEDG01039018">
    <property type="protein sequence ID" value="JAP07316.1"/>
    <property type="molecule type" value="Transcribed_RNA"/>
</dbReference>
<sequence length="81" mass="9177">MNERTYLRWDFIYKSPYSLLELFILNPFDSPSNNILSRSQCICLNSQSTIASPIINCIISLPVFLASLFCSAEKSCPPNLI</sequence>
<protein>
    <submittedName>
        <fullName evidence="1">Putative ovule protein</fullName>
    </submittedName>
</protein>
<proteinExistence type="predicted"/>
<evidence type="ECO:0000313" key="1">
    <source>
        <dbReference type="EMBL" id="JAP07316.1"/>
    </source>
</evidence>
<name>A0A0V0GGD5_SOLCH</name>
<dbReference type="AlphaFoldDB" id="A0A0V0GGD5"/>
<organism evidence="1">
    <name type="scientific">Solanum chacoense</name>
    <name type="common">Chaco potato</name>
    <dbReference type="NCBI Taxonomy" id="4108"/>
    <lineage>
        <taxon>Eukaryota</taxon>
        <taxon>Viridiplantae</taxon>
        <taxon>Streptophyta</taxon>
        <taxon>Embryophyta</taxon>
        <taxon>Tracheophyta</taxon>
        <taxon>Spermatophyta</taxon>
        <taxon>Magnoliopsida</taxon>
        <taxon>eudicotyledons</taxon>
        <taxon>Gunneridae</taxon>
        <taxon>Pentapetalae</taxon>
        <taxon>asterids</taxon>
        <taxon>lamiids</taxon>
        <taxon>Solanales</taxon>
        <taxon>Solanaceae</taxon>
        <taxon>Solanoideae</taxon>
        <taxon>Solaneae</taxon>
        <taxon>Solanum</taxon>
    </lineage>
</organism>
<accession>A0A0V0GGD5</accession>